<organism evidence="2 3">
    <name type="scientific">Bradyrhizobium shewense</name>
    <dbReference type="NCBI Taxonomy" id="1761772"/>
    <lineage>
        <taxon>Bacteria</taxon>
        <taxon>Pseudomonadati</taxon>
        <taxon>Pseudomonadota</taxon>
        <taxon>Alphaproteobacteria</taxon>
        <taxon>Hyphomicrobiales</taxon>
        <taxon>Nitrobacteraceae</taxon>
        <taxon>Bradyrhizobium</taxon>
    </lineage>
</organism>
<reference evidence="3" key="1">
    <citation type="submission" date="2016-08" db="EMBL/GenBank/DDBJ databases">
        <authorList>
            <person name="Varghese N."/>
            <person name="Submissions Spin"/>
        </authorList>
    </citation>
    <scope>NUCLEOTIDE SEQUENCE [LARGE SCALE GENOMIC DNA]</scope>
    <source>
        <strain evidence="3">ERR11</strain>
    </source>
</reference>
<evidence type="ECO:0000313" key="3">
    <source>
        <dbReference type="Proteomes" id="UP000199184"/>
    </source>
</evidence>
<keyword evidence="3" id="KW-1185">Reference proteome</keyword>
<dbReference type="RefSeq" id="WP_430649297.1">
    <property type="nucleotide sequence ID" value="NZ_FMAI01000052.1"/>
</dbReference>
<dbReference type="EMBL" id="FMAI01000052">
    <property type="protein sequence ID" value="SCB55755.1"/>
    <property type="molecule type" value="Genomic_DNA"/>
</dbReference>
<evidence type="ECO:0000313" key="2">
    <source>
        <dbReference type="EMBL" id="SCB55755.1"/>
    </source>
</evidence>
<accession>A0A1C3XU68</accession>
<feature type="compositionally biased region" description="Low complexity" evidence="1">
    <location>
        <begin position="11"/>
        <end position="23"/>
    </location>
</feature>
<protein>
    <submittedName>
        <fullName evidence="2">Uncharacterized protein</fullName>
    </submittedName>
</protein>
<feature type="region of interest" description="Disordered" evidence="1">
    <location>
        <begin position="1"/>
        <end position="23"/>
    </location>
</feature>
<dbReference type="AlphaFoldDB" id="A0A1C3XU68"/>
<proteinExistence type="predicted"/>
<name>A0A1C3XU68_9BRAD</name>
<sequence length="81" mass="8698">MEQMKNMEGMSAASDPAAPAQDDLELAADQAIEACGGDPREAVKALLIAIDFLEAEANKLRAAVSKGYSRGRHGPQRERKE</sequence>
<dbReference type="Proteomes" id="UP000199184">
    <property type="component" value="Unassembled WGS sequence"/>
</dbReference>
<evidence type="ECO:0000256" key="1">
    <source>
        <dbReference type="SAM" id="MobiDB-lite"/>
    </source>
</evidence>
<gene>
    <name evidence="2" type="ORF">GA0061098_105227</name>
</gene>